<protein>
    <submittedName>
        <fullName evidence="2">Uncharacterized protein</fullName>
    </submittedName>
</protein>
<evidence type="ECO:0000256" key="1">
    <source>
        <dbReference type="SAM" id="MobiDB-lite"/>
    </source>
</evidence>
<accession>A0AAP0E9Z0</accession>
<feature type="compositionally biased region" description="Basic and acidic residues" evidence="1">
    <location>
        <begin position="91"/>
        <end position="105"/>
    </location>
</feature>
<dbReference type="Proteomes" id="UP001420932">
    <property type="component" value="Unassembled WGS sequence"/>
</dbReference>
<dbReference type="AlphaFoldDB" id="A0AAP0E9Z0"/>
<organism evidence="2 3">
    <name type="scientific">Stephania yunnanensis</name>
    <dbReference type="NCBI Taxonomy" id="152371"/>
    <lineage>
        <taxon>Eukaryota</taxon>
        <taxon>Viridiplantae</taxon>
        <taxon>Streptophyta</taxon>
        <taxon>Embryophyta</taxon>
        <taxon>Tracheophyta</taxon>
        <taxon>Spermatophyta</taxon>
        <taxon>Magnoliopsida</taxon>
        <taxon>Ranunculales</taxon>
        <taxon>Menispermaceae</taxon>
        <taxon>Menispermoideae</taxon>
        <taxon>Cissampelideae</taxon>
        <taxon>Stephania</taxon>
    </lineage>
</organism>
<feature type="region of interest" description="Disordered" evidence="1">
    <location>
        <begin position="1"/>
        <end position="35"/>
    </location>
</feature>
<dbReference type="EMBL" id="JBBNAF010000013">
    <property type="protein sequence ID" value="KAK9087592.1"/>
    <property type="molecule type" value="Genomic_DNA"/>
</dbReference>
<proteinExistence type="predicted"/>
<evidence type="ECO:0000313" key="3">
    <source>
        <dbReference type="Proteomes" id="UP001420932"/>
    </source>
</evidence>
<comment type="caution">
    <text evidence="2">The sequence shown here is derived from an EMBL/GenBank/DDBJ whole genome shotgun (WGS) entry which is preliminary data.</text>
</comment>
<name>A0AAP0E9Z0_9MAGN</name>
<gene>
    <name evidence="2" type="ORF">Syun_029986</name>
</gene>
<sequence length="111" mass="12070">MQERVKADGDGFQRSDQHRQPTVGTAQVAGARAQPAAMVSNIATNSGDQRQGPHMQWRQRAMPAAVVFEAATKSGDHLRGLHKQWRQRAQPARDDGCRGSDEERQPAAGAA</sequence>
<feature type="compositionally biased region" description="Basic and acidic residues" evidence="1">
    <location>
        <begin position="1"/>
        <end position="19"/>
    </location>
</feature>
<feature type="region of interest" description="Disordered" evidence="1">
    <location>
        <begin position="75"/>
        <end position="111"/>
    </location>
</feature>
<evidence type="ECO:0000313" key="2">
    <source>
        <dbReference type="EMBL" id="KAK9087592.1"/>
    </source>
</evidence>
<keyword evidence="3" id="KW-1185">Reference proteome</keyword>
<feature type="compositionally biased region" description="Low complexity" evidence="1">
    <location>
        <begin position="26"/>
        <end position="35"/>
    </location>
</feature>
<reference evidence="2 3" key="1">
    <citation type="submission" date="2024-01" db="EMBL/GenBank/DDBJ databases">
        <title>Genome assemblies of Stephania.</title>
        <authorList>
            <person name="Yang L."/>
        </authorList>
    </citation>
    <scope>NUCLEOTIDE SEQUENCE [LARGE SCALE GENOMIC DNA]</scope>
    <source>
        <strain evidence="2">YNDBR</strain>
        <tissue evidence="2">Leaf</tissue>
    </source>
</reference>